<sequence>MTARPFALIELLLEHSVPLVIIGGHAVNSYGYARATEVTDIIFDRTESSEQALYSALSKINAFWISVDIDPVTRLEKTVQVDLQYIRSHRFMMLGTDLGYLDVFDYLPGVDDEPTSVAFEDVHVVGGLPYVSLRLLRKMKRASGRGTDLLDLENLPTEAT</sequence>
<dbReference type="RefSeq" id="WP_145221639.1">
    <property type="nucleotide sequence ID" value="NZ_CP036432.1"/>
</dbReference>
<accession>A0ABX5Y3J5</accession>
<name>A0ABX5Y3J5_9BACT</name>
<organism evidence="1 2">
    <name type="scientific">Stieleria magnilauensis</name>
    <dbReference type="NCBI Taxonomy" id="2527963"/>
    <lineage>
        <taxon>Bacteria</taxon>
        <taxon>Pseudomonadati</taxon>
        <taxon>Planctomycetota</taxon>
        <taxon>Planctomycetia</taxon>
        <taxon>Pirellulales</taxon>
        <taxon>Pirellulaceae</taxon>
        <taxon>Stieleria</taxon>
    </lineage>
</organism>
<dbReference type="Proteomes" id="UP000318081">
    <property type="component" value="Chromosome"/>
</dbReference>
<reference evidence="1 2" key="1">
    <citation type="submission" date="2019-02" db="EMBL/GenBank/DDBJ databases">
        <title>Deep-cultivation of Planctomycetes and their phenomic and genomic characterization uncovers novel biology.</title>
        <authorList>
            <person name="Wiegand S."/>
            <person name="Jogler M."/>
            <person name="Boedeker C."/>
            <person name="Pinto D."/>
            <person name="Vollmers J."/>
            <person name="Rivas-Marin E."/>
            <person name="Kohn T."/>
            <person name="Peeters S.H."/>
            <person name="Heuer A."/>
            <person name="Rast P."/>
            <person name="Oberbeckmann S."/>
            <person name="Bunk B."/>
            <person name="Jeske O."/>
            <person name="Meyerdierks A."/>
            <person name="Storesund J.E."/>
            <person name="Kallscheuer N."/>
            <person name="Luecker S."/>
            <person name="Lage O.M."/>
            <person name="Pohl T."/>
            <person name="Merkel B.J."/>
            <person name="Hornburger P."/>
            <person name="Mueller R.-W."/>
            <person name="Bruemmer F."/>
            <person name="Labrenz M."/>
            <person name="Spormann A.M."/>
            <person name="Op den Camp H."/>
            <person name="Overmann J."/>
            <person name="Amann R."/>
            <person name="Jetten M.S.M."/>
            <person name="Mascher T."/>
            <person name="Medema M.H."/>
            <person name="Devos D.P."/>
            <person name="Kaster A.-K."/>
            <person name="Ovreas L."/>
            <person name="Rohde M."/>
            <person name="Galperin M.Y."/>
            <person name="Jogler C."/>
        </authorList>
    </citation>
    <scope>NUCLEOTIDE SEQUENCE [LARGE SCALE GENOMIC DNA]</scope>
    <source>
        <strain evidence="1 2">TBK1r</strain>
    </source>
</reference>
<evidence type="ECO:0000313" key="2">
    <source>
        <dbReference type="Proteomes" id="UP000318081"/>
    </source>
</evidence>
<dbReference type="EMBL" id="CP036432">
    <property type="protein sequence ID" value="QDV88863.1"/>
    <property type="molecule type" value="Genomic_DNA"/>
</dbReference>
<proteinExistence type="predicted"/>
<keyword evidence="2" id="KW-1185">Reference proteome</keyword>
<protein>
    <submittedName>
        <fullName evidence="1">Uncharacterized protein</fullName>
    </submittedName>
</protein>
<evidence type="ECO:0000313" key="1">
    <source>
        <dbReference type="EMBL" id="QDV88863.1"/>
    </source>
</evidence>
<gene>
    <name evidence="1" type="ORF">TBK1r_78980</name>
</gene>